<keyword evidence="9" id="KW-1185">Reference proteome</keyword>
<sequence>MRLAALAVTSALAAAVAGPLPPLPLGKLLGAPDRLTVQVSGTGNPLADGEYQLECDPPAGTHPKKERACARLDQLAQEGKDPFAPVPEGRMCSFQDGGPATAHVTGTWRGRQVDARFQRRNGCEIKRWNDLEPLLPGRAS</sequence>
<keyword evidence="3" id="KW-0964">Secreted</keyword>
<dbReference type="EMBL" id="JAJAUY010000065">
    <property type="protein sequence ID" value="MCB5181144.1"/>
    <property type="molecule type" value="Genomic_DNA"/>
</dbReference>
<gene>
    <name evidence="8" type="ORF">LG632_17365</name>
</gene>
<evidence type="ECO:0000256" key="4">
    <source>
        <dbReference type="ARBA" id="ARBA00022690"/>
    </source>
</evidence>
<evidence type="ECO:0000313" key="8">
    <source>
        <dbReference type="EMBL" id="MCB5181144.1"/>
    </source>
</evidence>
<dbReference type="RefSeq" id="WP_226728233.1">
    <property type="nucleotide sequence ID" value="NZ_JAJAUY010000065.1"/>
</dbReference>
<dbReference type="Proteomes" id="UP001199054">
    <property type="component" value="Unassembled WGS sequence"/>
</dbReference>
<evidence type="ECO:0000259" key="7">
    <source>
        <dbReference type="Pfam" id="PF00720"/>
    </source>
</evidence>
<evidence type="ECO:0000256" key="3">
    <source>
        <dbReference type="ARBA" id="ARBA00022525"/>
    </source>
</evidence>
<proteinExistence type="inferred from homology"/>
<dbReference type="InterPro" id="IPR023549">
    <property type="entry name" value="Subtilisin_inhibitor"/>
</dbReference>
<evidence type="ECO:0000256" key="2">
    <source>
        <dbReference type="ARBA" id="ARBA00010472"/>
    </source>
</evidence>
<protein>
    <submittedName>
        <fullName evidence="8">Subtilase-type protease inhibitor</fullName>
    </submittedName>
</protein>
<accession>A0ABS8B954</accession>
<feature type="domain" description="Subtilisin inhibitor" evidence="7">
    <location>
        <begin position="48"/>
        <end position="114"/>
    </location>
</feature>
<evidence type="ECO:0000256" key="5">
    <source>
        <dbReference type="ARBA" id="ARBA00022900"/>
    </source>
</evidence>
<keyword evidence="6" id="KW-1015">Disulfide bond</keyword>
<comment type="similarity">
    <text evidence="2">Belongs to the protease inhibitor I16 (SSI) family.</text>
</comment>
<comment type="caution">
    <text evidence="8">The sequence shown here is derived from an EMBL/GenBank/DDBJ whole genome shotgun (WGS) entry which is preliminary data.</text>
</comment>
<keyword evidence="5" id="KW-0722">Serine protease inhibitor</keyword>
<name>A0ABS8B954_9ACTN</name>
<dbReference type="GO" id="GO:0030414">
    <property type="term" value="F:peptidase inhibitor activity"/>
    <property type="evidence" value="ECO:0007669"/>
    <property type="project" value="UniProtKB-KW"/>
</dbReference>
<dbReference type="SUPFAM" id="SSF55399">
    <property type="entry name" value="Subtilisin inhibitor"/>
    <property type="match status" value="1"/>
</dbReference>
<reference evidence="8 9" key="1">
    <citation type="submission" date="2021-10" db="EMBL/GenBank/DDBJ databases">
        <title>Streptomyces sp. strain SMC 277, a novel streptomycete isolated from soil.</title>
        <authorList>
            <person name="Chanama M."/>
        </authorList>
    </citation>
    <scope>NUCLEOTIDE SEQUENCE [LARGE SCALE GENOMIC DNA]</scope>
    <source>
        <strain evidence="8 9">SMC 277</strain>
    </source>
</reference>
<dbReference type="PROSITE" id="PS00999">
    <property type="entry name" value="SSI"/>
    <property type="match status" value="1"/>
</dbReference>
<dbReference type="InterPro" id="IPR036819">
    <property type="entry name" value="Subtilisin_inhibitor-like_sf"/>
</dbReference>
<evidence type="ECO:0000256" key="1">
    <source>
        <dbReference type="ARBA" id="ARBA00004613"/>
    </source>
</evidence>
<dbReference type="Pfam" id="PF00720">
    <property type="entry name" value="SSI"/>
    <property type="match status" value="1"/>
</dbReference>
<dbReference type="InterPro" id="IPR020054">
    <property type="entry name" value="Prot_inh_SSI_I16_CS"/>
</dbReference>
<comment type="subcellular location">
    <subcellularLocation>
        <location evidence="1">Secreted</location>
    </subcellularLocation>
</comment>
<evidence type="ECO:0000313" key="9">
    <source>
        <dbReference type="Proteomes" id="UP001199054"/>
    </source>
</evidence>
<organism evidence="8 9">
    <name type="scientific">Streptomyces antimicrobicus</name>
    <dbReference type="NCBI Taxonomy" id="2883108"/>
    <lineage>
        <taxon>Bacteria</taxon>
        <taxon>Bacillati</taxon>
        <taxon>Actinomycetota</taxon>
        <taxon>Actinomycetes</taxon>
        <taxon>Kitasatosporales</taxon>
        <taxon>Streptomycetaceae</taxon>
        <taxon>Streptomyces</taxon>
    </lineage>
</organism>
<keyword evidence="4 8" id="KW-0646">Protease inhibitor</keyword>
<dbReference type="Gene3D" id="3.30.350.10">
    <property type="entry name" value="Subtilisin inhibitor-like"/>
    <property type="match status" value="1"/>
</dbReference>
<evidence type="ECO:0000256" key="6">
    <source>
        <dbReference type="ARBA" id="ARBA00023157"/>
    </source>
</evidence>